<dbReference type="EMBL" id="CP048711">
    <property type="protein sequence ID" value="QIB66041.1"/>
    <property type="molecule type" value="Genomic_DNA"/>
</dbReference>
<feature type="signal peptide" evidence="1">
    <location>
        <begin position="1"/>
        <end position="22"/>
    </location>
</feature>
<dbReference type="AlphaFoldDB" id="A0A6C0U1W4"/>
<dbReference type="KEGG" id="kim:G3T16_12060"/>
<reference evidence="2 3" key="1">
    <citation type="submission" date="2020-02" db="EMBL/GenBank/DDBJ databases">
        <title>Genome sequencing for Kineobactrum sp. M2.</title>
        <authorList>
            <person name="Park S.-J."/>
        </authorList>
    </citation>
    <scope>NUCLEOTIDE SEQUENCE [LARGE SCALE GENOMIC DNA]</scope>
    <source>
        <strain evidence="2 3">M2</strain>
    </source>
</reference>
<protein>
    <recommendedName>
        <fullName evidence="4">Tetratricopeptide repeat protein</fullName>
    </recommendedName>
</protein>
<gene>
    <name evidence="2" type="ORF">G3T16_12060</name>
</gene>
<keyword evidence="3" id="KW-1185">Reference proteome</keyword>
<evidence type="ECO:0000256" key="1">
    <source>
        <dbReference type="SAM" id="SignalP"/>
    </source>
</evidence>
<evidence type="ECO:0000313" key="2">
    <source>
        <dbReference type="EMBL" id="QIB66041.1"/>
    </source>
</evidence>
<dbReference type="RefSeq" id="WP_163495477.1">
    <property type="nucleotide sequence ID" value="NZ_CP048711.1"/>
</dbReference>
<keyword evidence="1" id="KW-0732">Signal</keyword>
<dbReference type="Proteomes" id="UP000477680">
    <property type="component" value="Chromosome"/>
</dbReference>
<name>A0A6C0U1W4_9GAMM</name>
<organism evidence="2 3">
    <name type="scientific">Kineobactrum salinum</name>
    <dbReference type="NCBI Taxonomy" id="2708301"/>
    <lineage>
        <taxon>Bacteria</taxon>
        <taxon>Pseudomonadati</taxon>
        <taxon>Pseudomonadota</taxon>
        <taxon>Gammaproteobacteria</taxon>
        <taxon>Cellvibrionales</taxon>
        <taxon>Halieaceae</taxon>
        <taxon>Kineobactrum</taxon>
    </lineage>
</organism>
<evidence type="ECO:0000313" key="3">
    <source>
        <dbReference type="Proteomes" id="UP000477680"/>
    </source>
</evidence>
<proteinExistence type="predicted"/>
<accession>A0A6C0U1W4</accession>
<feature type="chain" id="PRO_5025358554" description="Tetratricopeptide repeat protein" evidence="1">
    <location>
        <begin position="23"/>
        <end position="277"/>
    </location>
</feature>
<sequence length="277" mass="31079">MNAIPVRSLLLTAWLLAFPAMGSTGSNTTATSTADEVQSPLDDKQTSLRQAISALETEHGAYGAALPEQLLSLGRSLQQQGRHREALTVFKRGTHLARVTSGLYSPEQLPLLQAEIESLQVLQNYQLADARQRYLYRVQMRSLSDAGQRAAALVAHADWQRQAYLLALDEEPGERLLEMWELNRRALNDILQRQGERSRKLLPPLHGMLHAQYLISDYQWQDGAGFQGTQGFADRNQLSSHRGYRRDNYDKGVAVIRAVHDLERLTNADDPCLRPAP</sequence>
<evidence type="ECO:0008006" key="4">
    <source>
        <dbReference type="Google" id="ProtNLM"/>
    </source>
</evidence>